<sequence length="536" mass="61042">MNEVKIKSEPFLEKKHTYSTQECTQNVHLITEGKASIFIPKENKVFYNPVQTFNRDLSVIVVRSWSKSFLKNKEITIKKKYEKKEFKRQKVSYSYEEKDKIPEESGEKSDQSHELCLPNFNILDAFSATGIRTIRYIKEIPNVGSVVANDFAKSAVKIIKKNCMHNNIIEKVELSCEDARFIMYQQIVQKKRFDVIDIDPYGTAAPFIDAAIQCISDGGLICVTCTDLAVLAGGGYPEKCFANYGSMPFRHSVFCHEQALRIVLYTIASSAARYGRYIKPLLSVFVDFYIRLFVKIDTSPYNVKFFHSTSMMSYLCSGCHTFYNQPIGKTSPNKNPNTYKHFNSQGPIVGPNCEFCGFKCHISGPMWSGPLHDKEFLVDTLNIIDSESVDIYTTLPRMKGILTIAETELMDPFYYNPTHLSKILHCQTPSMKDISSALINAGYSISLTHASPGSIKTNAPPKTLWDIMKFWIKKYPVSEKRIRDGTVAKEILKVEPNTYIDFTLHQDIEKIFKYGLVKYQLNPIKDWGPKAKASGK</sequence>
<dbReference type="CDD" id="cd02440">
    <property type="entry name" value="AdoMet_MTases"/>
    <property type="match status" value="1"/>
</dbReference>
<evidence type="ECO:0000256" key="8">
    <source>
        <dbReference type="ARBA" id="ARBA00051897"/>
    </source>
</evidence>
<dbReference type="EC" id="2.1.1.216" evidence="7 9"/>
<dbReference type="RefSeq" id="XP_018228355.1">
    <property type="nucleotide sequence ID" value="XM_018375456.1"/>
</dbReference>
<keyword evidence="1 9" id="KW-0820">tRNA-binding</keyword>
<dbReference type="GO" id="GO:0000049">
    <property type="term" value="F:tRNA binding"/>
    <property type="evidence" value="ECO:0007669"/>
    <property type="project" value="UniProtKB-UniRule"/>
</dbReference>
<reference evidence="11" key="1">
    <citation type="journal article" date="2016" name="Nat. Commun.">
        <title>Genome analysis of three Pneumocystis species reveals adaptation mechanisms to life exclusively in mammalian hosts.</title>
        <authorList>
            <person name="Ma L."/>
            <person name="Chen Z."/>
            <person name="Huang D.W."/>
            <person name="Kutty G."/>
            <person name="Ishihara M."/>
            <person name="Wang H."/>
            <person name="Abouelleil A."/>
            <person name="Bishop L."/>
            <person name="Davey E."/>
            <person name="Deng R."/>
            <person name="Deng X."/>
            <person name="Fan L."/>
            <person name="Fantoni G."/>
            <person name="Fitzgerald M."/>
            <person name="Gogineni E."/>
            <person name="Goldberg J.M."/>
            <person name="Handley G."/>
            <person name="Hu X."/>
            <person name="Huber C."/>
            <person name="Jiao X."/>
            <person name="Jones K."/>
            <person name="Levin J.Z."/>
            <person name="Liu Y."/>
            <person name="Macdonald P."/>
            <person name="Melnikov A."/>
            <person name="Raley C."/>
            <person name="Sassi M."/>
            <person name="Sherman B.T."/>
            <person name="Song X."/>
            <person name="Sykes S."/>
            <person name="Tran B."/>
            <person name="Walsh L."/>
            <person name="Xia Y."/>
            <person name="Yang J."/>
            <person name="Young S."/>
            <person name="Zeng Q."/>
            <person name="Zheng X."/>
            <person name="Stephens R."/>
            <person name="Nusbaum C."/>
            <person name="Birren B.W."/>
            <person name="Azadi P."/>
            <person name="Lempicki R.A."/>
            <person name="Cuomo C.A."/>
            <person name="Kovacs J.A."/>
        </authorList>
    </citation>
    <scope>NUCLEOTIDE SEQUENCE [LARGE SCALE GENOMIC DNA]</scope>
    <source>
        <strain evidence="11">RU7</strain>
    </source>
</reference>
<dbReference type="EMBL" id="LFWA01000015">
    <property type="protein sequence ID" value="KTW27199.1"/>
    <property type="molecule type" value="Genomic_DNA"/>
</dbReference>
<keyword evidence="4 9" id="KW-0949">S-adenosyl-L-methionine</keyword>
<dbReference type="FunFam" id="3.30.56.70:FF:000001">
    <property type="entry name" value="tRNA (guanine(26)-N(2))-dimethyltransferase"/>
    <property type="match status" value="1"/>
</dbReference>
<dbReference type="eggNOG" id="KOG1253">
    <property type="taxonomic scope" value="Eukaryota"/>
</dbReference>
<comment type="caution">
    <text evidence="10">The sequence shown here is derived from an EMBL/GenBank/DDBJ whole genome shotgun (WGS) entry which is preliminary data.</text>
</comment>
<evidence type="ECO:0000256" key="6">
    <source>
        <dbReference type="ARBA" id="ARBA00022884"/>
    </source>
</evidence>
<keyword evidence="11" id="KW-1185">Reference proteome</keyword>
<dbReference type="GO" id="GO:0140691">
    <property type="term" value="F:RNA folding chaperone"/>
    <property type="evidence" value="ECO:0007669"/>
    <property type="project" value="EnsemblFungi"/>
</dbReference>
<dbReference type="NCBIfam" id="TIGR00308">
    <property type="entry name" value="TRM1"/>
    <property type="match status" value="1"/>
</dbReference>
<evidence type="ECO:0000256" key="5">
    <source>
        <dbReference type="ARBA" id="ARBA00022694"/>
    </source>
</evidence>
<dbReference type="InterPro" id="IPR029063">
    <property type="entry name" value="SAM-dependent_MTases_sf"/>
</dbReference>
<gene>
    <name evidence="10" type="ORF">T551_03193</name>
</gene>
<organism evidence="10 11">
    <name type="scientific">Pneumocystis jirovecii (strain RU7)</name>
    <name type="common">Human pneumocystis pneumonia agent</name>
    <dbReference type="NCBI Taxonomy" id="1408657"/>
    <lineage>
        <taxon>Eukaryota</taxon>
        <taxon>Fungi</taxon>
        <taxon>Dikarya</taxon>
        <taxon>Ascomycota</taxon>
        <taxon>Taphrinomycotina</taxon>
        <taxon>Pneumocystomycetes</taxon>
        <taxon>Pneumocystaceae</taxon>
        <taxon>Pneumocystis</taxon>
    </lineage>
</organism>
<keyword evidence="2 9" id="KW-0489">Methyltransferase</keyword>
<protein>
    <recommendedName>
        <fullName evidence="7 9">tRNA (guanine(26)-N(2))-dimethyltransferase</fullName>
        <ecNumber evidence="7 9">2.1.1.216</ecNumber>
    </recommendedName>
</protein>
<dbReference type="VEuPathDB" id="FungiDB:T551_03193"/>
<dbReference type="PANTHER" id="PTHR10631:SF3">
    <property type="entry name" value="TRNA (GUANINE(26)-N(2))-DIMETHYLTRANSFERASE"/>
    <property type="match status" value="1"/>
</dbReference>
<evidence type="ECO:0000256" key="3">
    <source>
        <dbReference type="ARBA" id="ARBA00022679"/>
    </source>
</evidence>
<dbReference type="GO" id="GO:0160103">
    <property type="term" value="F:tRNA (guanine(26)-N2/guanine(27)-N2)-dimethyltransferase activity"/>
    <property type="evidence" value="ECO:0007669"/>
    <property type="project" value="EnsemblFungi"/>
</dbReference>
<dbReference type="SUPFAM" id="SSF53335">
    <property type="entry name" value="S-adenosyl-L-methionine-dependent methyltransferases"/>
    <property type="match status" value="1"/>
</dbReference>
<evidence type="ECO:0000256" key="4">
    <source>
        <dbReference type="ARBA" id="ARBA00022691"/>
    </source>
</evidence>
<keyword evidence="6 9" id="KW-0694">RNA-binding</keyword>
<comment type="catalytic activity">
    <reaction evidence="8 9">
        <text>guanosine(26) in tRNA + 2 S-adenosyl-L-methionine = N(2)-dimethylguanosine(26) in tRNA + 2 S-adenosyl-L-homocysteine + 2 H(+)</text>
        <dbReference type="Rhea" id="RHEA:43140"/>
        <dbReference type="Rhea" id="RHEA-COMP:10359"/>
        <dbReference type="Rhea" id="RHEA-COMP:10360"/>
        <dbReference type="ChEBI" id="CHEBI:15378"/>
        <dbReference type="ChEBI" id="CHEBI:57856"/>
        <dbReference type="ChEBI" id="CHEBI:59789"/>
        <dbReference type="ChEBI" id="CHEBI:74269"/>
        <dbReference type="ChEBI" id="CHEBI:74513"/>
        <dbReference type="EC" id="2.1.1.216"/>
    </reaction>
</comment>
<dbReference type="Gene3D" id="3.40.50.150">
    <property type="entry name" value="Vaccinia Virus protein VP39"/>
    <property type="match status" value="1"/>
</dbReference>
<evidence type="ECO:0000313" key="10">
    <source>
        <dbReference type="EMBL" id="KTW27199.1"/>
    </source>
</evidence>
<proteinExistence type="inferred from homology"/>
<comment type="similarity">
    <text evidence="9">Belongs to the class I-like SAM-binding methyltransferase superfamily. Trm1 family.</text>
</comment>
<dbReference type="Proteomes" id="UP000053447">
    <property type="component" value="Unassembled WGS sequence"/>
</dbReference>
<dbReference type="PANTHER" id="PTHR10631">
    <property type="entry name" value="N 2 ,N 2 -DIMETHYLGUANOSINE TRNA METHYLTRANSFERASE"/>
    <property type="match status" value="1"/>
</dbReference>
<evidence type="ECO:0000256" key="7">
    <source>
        <dbReference type="ARBA" id="ARBA00039099"/>
    </source>
</evidence>
<dbReference type="InterPro" id="IPR042296">
    <property type="entry name" value="tRNA_met_Trm1_C"/>
</dbReference>
<dbReference type="GeneID" id="28941711"/>
<dbReference type="GO" id="GO:0005739">
    <property type="term" value="C:mitochondrion"/>
    <property type="evidence" value="ECO:0007669"/>
    <property type="project" value="EnsemblFungi"/>
</dbReference>
<dbReference type="GO" id="GO:0002940">
    <property type="term" value="P:tRNA N2-guanine methylation"/>
    <property type="evidence" value="ECO:0007669"/>
    <property type="project" value="EnsemblFungi"/>
</dbReference>
<dbReference type="STRING" id="1408657.A0A0W4ZFN2"/>
<keyword evidence="3 9" id="KW-0808">Transferase</keyword>
<evidence type="ECO:0000256" key="2">
    <source>
        <dbReference type="ARBA" id="ARBA00022603"/>
    </source>
</evidence>
<dbReference type="Gene3D" id="3.30.56.70">
    <property type="entry name" value="N2,N2-dimethylguanosine tRNA methyltransferase, C-terminal domain"/>
    <property type="match status" value="1"/>
</dbReference>
<evidence type="ECO:0000313" key="11">
    <source>
        <dbReference type="Proteomes" id="UP000053447"/>
    </source>
</evidence>
<evidence type="ECO:0000256" key="9">
    <source>
        <dbReference type="PROSITE-ProRule" id="PRU00958"/>
    </source>
</evidence>
<dbReference type="InterPro" id="IPR002905">
    <property type="entry name" value="Trm1"/>
</dbReference>
<keyword evidence="5 9" id="KW-0819">tRNA processing</keyword>
<name>A0A0W4ZFN2_PNEJ7</name>
<dbReference type="GO" id="GO:0005637">
    <property type="term" value="C:nuclear inner membrane"/>
    <property type="evidence" value="ECO:0007669"/>
    <property type="project" value="EnsemblFungi"/>
</dbReference>
<dbReference type="AlphaFoldDB" id="A0A0W4ZFN2"/>
<evidence type="ECO:0000256" key="1">
    <source>
        <dbReference type="ARBA" id="ARBA00022555"/>
    </source>
</evidence>
<dbReference type="PROSITE" id="PS51626">
    <property type="entry name" value="SAM_MT_TRM1"/>
    <property type="match status" value="1"/>
</dbReference>
<dbReference type="OrthoDB" id="6349953at2759"/>
<accession>A0A0W4ZFN2</accession>
<dbReference type="GO" id="GO:0160104">
    <property type="term" value="F:tRNA (guanine(26)-N2)-dimethyltransferase activity"/>
    <property type="evidence" value="ECO:0007669"/>
    <property type="project" value="UniProtKB-UniRule"/>
</dbReference>
<dbReference type="Pfam" id="PF02005">
    <property type="entry name" value="TRM"/>
    <property type="match status" value="1"/>
</dbReference>